<reference evidence="2 3" key="1">
    <citation type="submission" date="2014-04" db="EMBL/GenBank/DDBJ databases">
        <title>Evolutionary Origins and Diversification of the Mycorrhizal Mutualists.</title>
        <authorList>
            <consortium name="DOE Joint Genome Institute"/>
            <consortium name="Mycorrhizal Genomics Consortium"/>
            <person name="Kohler A."/>
            <person name="Kuo A."/>
            <person name="Nagy L.G."/>
            <person name="Floudas D."/>
            <person name="Copeland A."/>
            <person name="Barry K.W."/>
            <person name="Cichocki N."/>
            <person name="Veneault-Fourrey C."/>
            <person name="LaButti K."/>
            <person name="Lindquist E.A."/>
            <person name="Lipzen A."/>
            <person name="Lundell T."/>
            <person name="Morin E."/>
            <person name="Murat C."/>
            <person name="Riley R."/>
            <person name="Ohm R."/>
            <person name="Sun H."/>
            <person name="Tunlid A."/>
            <person name="Henrissat B."/>
            <person name="Grigoriev I.V."/>
            <person name="Hibbett D.S."/>
            <person name="Martin F."/>
        </authorList>
    </citation>
    <scope>NUCLEOTIDE SEQUENCE [LARGE SCALE GENOMIC DNA]</scope>
    <source>
        <strain evidence="2 3">FD-317 M1</strain>
    </source>
</reference>
<evidence type="ECO:0000313" key="2">
    <source>
        <dbReference type="EMBL" id="KIK62935.1"/>
    </source>
</evidence>
<dbReference type="InterPro" id="IPR000210">
    <property type="entry name" value="BTB/POZ_dom"/>
</dbReference>
<dbReference type="Gene3D" id="3.30.710.10">
    <property type="entry name" value="Potassium Channel Kv1.1, Chain A"/>
    <property type="match status" value="1"/>
</dbReference>
<dbReference type="HOGENOM" id="CLU_047592_2_0_1"/>
<gene>
    <name evidence="2" type="ORF">GYMLUDRAFT_163653</name>
</gene>
<name>A0A0D0BGC8_9AGAR</name>
<protein>
    <recommendedName>
        <fullName evidence="1">BTB domain-containing protein</fullName>
    </recommendedName>
</protein>
<dbReference type="InterPro" id="IPR011333">
    <property type="entry name" value="SKP1/BTB/POZ_sf"/>
</dbReference>
<organism evidence="2 3">
    <name type="scientific">Collybiopsis luxurians FD-317 M1</name>
    <dbReference type="NCBI Taxonomy" id="944289"/>
    <lineage>
        <taxon>Eukaryota</taxon>
        <taxon>Fungi</taxon>
        <taxon>Dikarya</taxon>
        <taxon>Basidiomycota</taxon>
        <taxon>Agaricomycotina</taxon>
        <taxon>Agaricomycetes</taxon>
        <taxon>Agaricomycetidae</taxon>
        <taxon>Agaricales</taxon>
        <taxon>Marasmiineae</taxon>
        <taxon>Omphalotaceae</taxon>
        <taxon>Collybiopsis</taxon>
        <taxon>Collybiopsis luxurians</taxon>
    </lineage>
</organism>
<evidence type="ECO:0000259" key="1">
    <source>
        <dbReference type="Pfam" id="PF00651"/>
    </source>
</evidence>
<dbReference type="Pfam" id="PF00651">
    <property type="entry name" value="BTB"/>
    <property type="match status" value="1"/>
</dbReference>
<dbReference type="AlphaFoldDB" id="A0A0D0BGC8"/>
<dbReference type="EMBL" id="KN834765">
    <property type="protein sequence ID" value="KIK62935.1"/>
    <property type="molecule type" value="Genomic_DNA"/>
</dbReference>
<evidence type="ECO:0000313" key="3">
    <source>
        <dbReference type="Proteomes" id="UP000053593"/>
    </source>
</evidence>
<accession>A0A0D0BGC8</accession>
<dbReference type="Proteomes" id="UP000053593">
    <property type="component" value="Unassembled WGS sequence"/>
</dbReference>
<keyword evidence="3" id="KW-1185">Reference proteome</keyword>
<feature type="domain" description="BTB" evidence="1">
    <location>
        <begin position="8"/>
        <end position="122"/>
    </location>
</feature>
<sequence length="224" mass="25480">MVGSSSKYRDSTFYYDCKIFLVKNCLFQIPLRFLATESEVFAGIAKDLDSSPDEKAQSDENPIHLEGVLAEDFRQLLRVLCPPKRFNHDPIEVLSLSQWTSVLKLADKWCMKAVRDHAISSMEKLPDIDPVDKVVIARMYNIHFWLAPLFNEILQRPQSFSESDVNRLGLSTVLRLMSVRDRLKPHSNFGPGSWVLGSTREPVSIDFTPAIRTELPDFEGTSCS</sequence>
<dbReference type="OrthoDB" id="3223751at2759"/>
<proteinExistence type="predicted"/>